<evidence type="ECO:0000313" key="1">
    <source>
        <dbReference type="EMBL" id="MST75313.1"/>
    </source>
</evidence>
<organism evidence="1 2">
    <name type="scientific">Roseburia porci</name>
    <dbReference type="NCBI Taxonomy" id="2605790"/>
    <lineage>
        <taxon>Bacteria</taxon>
        <taxon>Bacillati</taxon>
        <taxon>Bacillota</taxon>
        <taxon>Clostridia</taxon>
        <taxon>Lachnospirales</taxon>
        <taxon>Lachnospiraceae</taxon>
        <taxon>Roseburia</taxon>
    </lineage>
</organism>
<evidence type="ECO:0000313" key="2">
    <source>
        <dbReference type="Proteomes" id="UP000474024"/>
    </source>
</evidence>
<dbReference type="Gene3D" id="1.10.10.60">
    <property type="entry name" value="Homeodomain-like"/>
    <property type="match status" value="1"/>
</dbReference>
<dbReference type="AlphaFoldDB" id="A0A6L5YRU6"/>
<comment type="caution">
    <text evidence="1">The sequence shown here is derived from an EMBL/GenBank/DDBJ whole genome shotgun (WGS) entry which is preliminary data.</text>
</comment>
<proteinExistence type="predicted"/>
<keyword evidence="2" id="KW-1185">Reference proteome</keyword>
<accession>A0A6L5YRU6</accession>
<gene>
    <name evidence="1" type="ORF">FYJ75_09815</name>
</gene>
<name>A0A6L5YRU6_9FIRM</name>
<reference evidence="1 2" key="1">
    <citation type="submission" date="2019-08" db="EMBL/GenBank/DDBJ databases">
        <title>In-depth cultivation of the pig gut microbiome towards novel bacterial diversity and tailored functional studies.</title>
        <authorList>
            <person name="Wylensek D."/>
            <person name="Hitch T.C.A."/>
            <person name="Clavel T."/>
        </authorList>
    </citation>
    <scope>NUCLEOTIDE SEQUENCE [LARGE SCALE GENOMIC DNA]</scope>
    <source>
        <strain evidence="1 2">MUC/MUC-530-WT-4D</strain>
    </source>
</reference>
<sequence length="130" mass="15007">MNWSSQKRGKRMKKEKTKEIIIAGLLAHTTITATAEATGISEATIYRYLRNEEFKKEYDGKRRAMLADNCHRLQANMEKAVNELVAVIDDKGNSTQVRLNAIDMLLRHTYRLTEQVDILDRLEKLEDIAK</sequence>
<dbReference type="EMBL" id="VUNI01000016">
    <property type="protein sequence ID" value="MST75313.1"/>
    <property type="molecule type" value="Genomic_DNA"/>
</dbReference>
<protein>
    <submittedName>
        <fullName evidence="1">Uncharacterized protein</fullName>
    </submittedName>
</protein>
<dbReference type="Proteomes" id="UP000474024">
    <property type="component" value="Unassembled WGS sequence"/>
</dbReference>